<keyword evidence="2 10" id="KW-0812">Transmembrane</keyword>
<keyword evidence="6" id="KW-0560">Oxidoreductase</keyword>
<dbReference type="AlphaFoldDB" id="A0A5E4QP72"/>
<dbReference type="PANTHER" id="PTHR21266">
    <property type="entry name" value="IRON-SULFUR DOMAIN CONTAINING PROTEIN"/>
    <property type="match status" value="1"/>
</dbReference>
<dbReference type="GO" id="GO:0016020">
    <property type="term" value="C:membrane"/>
    <property type="evidence" value="ECO:0007669"/>
    <property type="project" value="UniProtKB-SubCell"/>
</dbReference>
<dbReference type="Proteomes" id="UP000324832">
    <property type="component" value="Unassembled WGS sequence"/>
</dbReference>
<evidence type="ECO:0000313" key="12">
    <source>
        <dbReference type="EMBL" id="VVC99462.1"/>
    </source>
</evidence>
<evidence type="ECO:0000256" key="4">
    <source>
        <dbReference type="ARBA" id="ARBA00022723"/>
    </source>
</evidence>
<evidence type="ECO:0000256" key="10">
    <source>
        <dbReference type="SAM" id="Phobius"/>
    </source>
</evidence>
<accession>A0A5E4QP72</accession>
<evidence type="ECO:0000256" key="2">
    <source>
        <dbReference type="ARBA" id="ARBA00022692"/>
    </source>
</evidence>
<evidence type="ECO:0000256" key="1">
    <source>
        <dbReference type="ARBA" id="ARBA00004370"/>
    </source>
</evidence>
<comment type="subcellular location">
    <subcellularLocation>
        <location evidence="1">Membrane</location>
    </subcellularLocation>
</comment>
<evidence type="ECO:0000256" key="6">
    <source>
        <dbReference type="ARBA" id="ARBA00023002"/>
    </source>
</evidence>
<evidence type="ECO:0000256" key="8">
    <source>
        <dbReference type="ARBA" id="ARBA00023014"/>
    </source>
</evidence>
<keyword evidence="4" id="KW-0479">Metal-binding</keyword>
<dbReference type="GO" id="GO:0046872">
    <property type="term" value="F:metal ion binding"/>
    <property type="evidence" value="ECO:0007669"/>
    <property type="project" value="UniProtKB-KW"/>
</dbReference>
<sequence>MAANASLYKSHKMASPHEIPNDLLINQCQIQKWNSEEVFVYVLNLTWILARTIFDLGLRYSGDMILAVLVILLIYSTYKAYFSPIVYIRNLTEIGFEHVPYLKGVDGAMHLTLAQKNRQLGYKIPSPYPNGWYAIAESYELKIGTVQTATALGLNFCVYRGEDGVARVVDAYCPHLGANLGIGGEVKGNCIECPFHQWRFDTEGKCIHIPDVENIPKGVSIKTWETMEVDGAVWIWYDAEGRPPMWKSPPHEDSKDYGYRGRNEFIISAHIRMSFLTNTEWNRTEDWHIAEMKIDQSYMMMSCDIFPFNVVVKQIGPAQVRLFFNSKLGPMVVYQSITPIGPMLLKVVHRVYSPSYIALFGAVMVYGEAYQTHVSSPPFVKPDKAVKAFRDWYSQFYSPNSKSMKDALQNPLEW</sequence>
<feature type="transmembrane region" description="Helical" evidence="10">
    <location>
        <begin position="64"/>
        <end position="82"/>
    </location>
</feature>
<feature type="domain" description="Rieske" evidence="11">
    <location>
        <begin position="132"/>
        <end position="235"/>
    </location>
</feature>
<keyword evidence="3" id="KW-0001">2Fe-2S</keyword>
<evidence type="ECO:0000256" key="5">
    <source>
        <dbReference type="ARBA" id="ARBA00022989"/>
    </source>
</evidence>
<dbReference type="InterPro" id="IPR036922">
    <property type="entry name" value="Rieske_2Fe-2S_sf"/>
</dbReference>
<keyword evidence="5 10" id="KW-1133">Transmembrane helix</keyword>
<reference evidence="12 13" key="1">
    <citation type="submission" date="2017-07" db="EMBL/GenBank/DDBJ databases">
        <authorList>
            <person name="Talla V."/>
            <person name="Backstrom N."/>
        </authorList>
    </citation>
    <scope>NUCLEOTIDE SEQUENCE [LARGE SCALE GENOMIC DNA]</scope>
</reference>
<dbReference type="Gene3D" id="3.90.380.10">
    <property type="entry name" value="Naphthalene 1,2-dioxygenase Alpha Subunit, Chain A, domain 1"/>
    <property type="match status" value="1"/>
</dbReference>
<dbReference type="InterPro" id="IPR050584">
    <property type="entry name" value="Cholesterol_7-desaturase"/>
</dbReference>
<dbReference type="GO" id="GO:0051537">
    <property type="term" value="F:2 iron, 2 sulfur cluster binding"/>
    <property type="evidence" value="ECO:0007669"/>
    <property type="project" value="UniProtKB-KW"/>
</dbReference>
<keyword evidence="13" id="KW-1185">Reference proteome</keyword>
<evidence type="ECO:0000259" key="11">
    <source>
        <dbReference type="PROSITE" id="PS51296"/>
    </source>
</evidence>
<name>A0A5E4QP72_9NEOP</name>
<proteinExistence type="predicted"/>
<keyword evidence="9 10" id="KW-0472">Membrane</keyword>
<organism evidence="12 13">
    <name type="scientific">Leptidea sinapis</name>
    <dbReference type="NCBI Taxonomy" id="189913"/>
    <lineage>
        <taxon>Eukaryota</taxon>
        <taxon>Metazoa</taxon>
        <taxon>Ecdysozoa</taxon>
        <taxon>Arthropoda</taxon>
        <taxon>Hexapoda</taxon>
        <taxon>Insecta</taxon>
        <taxon>Pterygota</taxon>
        <taxon>Neoptera</taxon>
        <taxon>Endopterygota</taxon>
        <taxon>Lepidoptera</taxon>
        <taxon>Glossata</taxon>
        <taxon>Ditrysia</taxon>
        <taxon>Papilionoidea</taxon>
        <taxon>Pieridae</taxon>
        <taxon>Dismorphiinae</taxon>
        <taxon>Leptidea</taxon>
    </lineage>
</organism>
<keyword evidence="8" id="KW-0411">Iron-sulfur</keyword>
<dbReference type="SUPFAM" id="SSF50022">
    <property type="entry name" value="ISP domain"/>
    <property type="match status" value="1"/>
</dbReference>
<dbReference type="GO" id="GO:0005737">
    <property type="term" value="C:cytoplasm"/>
    <property type="evidence" value="ECO:0007669"/>
    <property type="project" value="TreeGrafter"/>
</dbReference>
<evidence type="ECO:0000256" key="3">
    <source>
        <dbReference type="ARBA" id="ARBA00022714"/>
    </source>
</evidence>
<dbReference type="EMBL" id="FZQP02004156">
    <property type="protein sequence ID" value="VVC99462.1"/>
    <property type="molecule type" value="Genomic_DNA"/>
</dbReference>
<dbReference type="GO" id="GO:0016491">
    <property type="term" value="F:oxidoreductase activity"/>
    <property type="evidence" value="ECO:0007669"/>
    <property type="project" value="UniProtKB-KW"/>
</dbReference>
<evidence type="ECO:0000256" key="7">
    <source>
        <dbReference type="ARBA" id="ARBA00023004"/>
    </source>
</evidence>
<protein>
    <recommendedName>
        <fullName evidence="11">Rieske domain-containing protein</fullName>
    </recommendedName>
</protein>
<dbReference type="Gene3D" id="2.102.10.10">
    <property type="entry name" value="Rieske [2Fe-2S] iron-sulphur domain"/>
    <property type="match status" value="1"/>
</dbReference>
<evidence type="ECO:0000256" key="9">
    <source>
        <dbReference type="ARBA" id="ARBA00023136"/>
    </source>
</evidence>
<gene>
    <name evidence="12" type="ORF">LSINAPIS_LOCUS10339</name>
</gene>
<dbReference type="CDD" id="cd03469">
    <property type="entry name" value="Rieske_RO_Alpha_N"/>
    <property type="match status" value="1"/>
</dbReference>
<dbReference type="Pfam" id="PF00355">
    <property type="entry name" value="Rieske"/>
    <property type="match status" value="1"/>
</dbReference>
<keyword evidence="7" id="KW-0408">Iron</keyword>
<dbReference type="PROSITE" id="PS51296">
    <property type="entry name" value="RIESKE"/>
    <property type="match status" value="1"/>
</dbReference>
<dbReference type="PANTHER" id="PTHR21266:SF32">
    <property type="entry name" value="CHOLESTEROL 7-DESATURASE NVD"/>
    <property type="match status" value="1"/>
</dbReference>
<dbReference type="InterPro" id="IPR017941">
    <property type="entry name" value="Rieske_2Fe-2S"/>
</dbReference>
<evidence type="ECO:0000313" key="13">
    <source>
        <dbReference type="Proteomes" id="UP000324832"/>
    </source>
</evidence>